<organism evidence="5 6">
    <name type="scientific">Crassostrea virginica</name>
    <name type="common">Eastern oyster</name>
    <dbReference type="NCBI Taxonomy" id="6565"/>
    <lineage>
        <taxon>Eukaryota</taxon>
        <taxon>Metazoa</taxon>
        <taxon>Spiralia</taxon>
        <taxon>Lophotrochozoa</taxon>
        <taxon>Mollusca</taxon>
        <taxon>Bivalvia</taxon>
        <taxon>Autobranchia</taxon>
        <taxon>Pteriomorphia</taxon>
        <taxon>Ostreida</taxon>
        <taxon>Ostreoidea</taxon>
        <taxon>Ostreidae</taxon>
        <taxon>Crassostrea</taxon>
    </lineage>
</organism>
<evidence type="ECO:0000313" key="6">
    <source>
        <dbReference type="RefSeq" id="XP_022332896.1"/>
    </source>
</evidence>
<dbReference type="GO" id="GO:0016020">
    <property type="term" value="C:membrane"/>
    <property type="evidence" value="ECO:0007669"/>
    <property type="project" value="UniProtKB-SubCell"/>
</dbReference>
<dbReference type="CDD" id="cd00157">
    <property type="entry name" value="Rho"/>
    <property type="match status" value="1"/>
</dbReference>
<dbReference type="SMART" id="SM00175">
    <property type="entry name" value="RAB"/>
    <property type="match status" value="1"/>
</dbReference>
<dbReference type="SUPFAM" id="SSF52540">
    <property type="entry name" value="P-loop containing nucleoside triphosphate hydrolases"/>
    <property type="match status" value="1"/>
</dbReference>
<proteinExistence type="predicted"/>
<keyword evidence="5" id="KW-1185">Reference proteome</keyword>
<evidence type="ECO:0000256" key="1">
    <source>
        <dbReference type="ARBA" id="ARBA00004370"/>
    </source>
</evidence>
<dbReference type="InterPro" id="IPR027417">
    <property type="entry name" value="P-loop_NTPase"/>
</dbReference>
<keyword evidence="2" id="KW-0547">Nucleotide-binding</keyword>
<dbReference type="GO" id="GO:0007264">
    <property type="term" value="P:small GTPase-mediated signal transduction"/>
    <property type="evidence" value="ECO:0007669"/>
    <property type="project" value="InterPro"/>
</dbReference>
<dbReference type="Gene3D" id="3.40.50.300">
    <property type="entry name" value="P-loop containing nucleotide triphosphate hydrolases"/>
    <property type="match status" value="1"/>
</dbReference>
<dbReference type="PANTHER" id="PTHR24072">
    <property type="entry name" value="RHO FAMILY GTPASE"/>
    <property type="match status" value="1"/>
</dbReference>
<dbReference type="PROSITE" id="PS51421">
    <property type="entry name" value="RAS"/>
    <property type="match status" value="1"/>
</dbReference>
<comment type="subcellular location">
    <subcellularLocation>
        <location evidence="1">Membrane</location>
    </subcellularLocation>
</comment>
<evidence type="ECO:0000313" key="5">
    <source>
        <dbReference type="Proteomes" id="UP000694844"/>
    </source>
</evidence>
<dbReference type="PRINTS" id="PR00449">
    <property type="entry name" value="RASTRNSFRMNG"/>
</dbReference>
<keyword evidence="4" id="KW-0472">Membrane</keyword>
<protein>
    <submittedName>
        <fullName evidence="6">Cell division control protein 42-like</fullName>
    </submittedName>
</protein>
<dbReference type="PROSITE" id="PS51419">
    <property type="entry name" value="RAB"/>
    <property type="match status" value="1"/>
</dbReference>
<accession>A0A8B8E0Y6</accession>
<dbReference type="Proteomes" id="UP000694844">
    <property type="component" value="Chromosome 4"/>
</dbReference>
<dbReference type="KEGG" id="cvn:111130298"/>
<dbReference type="SMART" id="SM00174">
    <property type="entry name" value="RHO"/>
    <property type="match status" value="1"/>
</dbReference>
<dbReference type="GeneID" id="111130298"/>
<dbReference type="InterPro" id="IPR001806">
    <property type="entry name" value="Small_GTPase"/>
</dbReference>
<dbReference type="SMART" id="SM00173">
    <property type="entry name" value="RAS"/>
    <property type="match status" value="1"/>
</dbReference>
<dbReference type="OrthoDB" id="6076341at2759"/>
<dbReference type="RefSeq" id="XP_022332896.1">
    <property type="nucleotide sequence ID" value="XM_022477188.1"/>
</dbReference>
<evidence type="ECO:0000256" key="4">
    <source>
        <dbReference type="ARBA" id="ARBA00023136"/>
    </source>
</evidence>
<dbReference type="NCBIfam" id="TIGR00231">
    <property type="entry name" value="small_GTP"/>
    <property type="match status" value="1"/>
</dbReference>
<name>A0A8B8E0Y6_CRAVI</name>
<sequence length="226" mass="24896">MAEDPSAAGDVDAAPKKIKVTAVGDSGVGKTCMLMTFANDEFPLDGRIPSLYESGTLKAGRTDAYEVPVSIEVCDTTYTLGLTDTIGEDEYRKLRELFTGGTDIFLVCFSVVDPDTLENVKRNWLTEIRILSPKASFILVGTKTDMRESTEVINRLKEKNKRPVSPQEGFKFATANGAKTYVECSAMTKDGLKDVFEQCVMAATNRQPTKVKEKYKEKPHNQCAVS</sequence>
<dbReference type="InterPro" id="IPR005225">
    <property type="entry name" value="Small_GTP-bd"/>
</dbReference>
<dbReference type="GO" id="GO:0003924">
    <property type="term" value="F:GTPase activity"/>
    <property type="evidence" value="ECO:0007669"/>
    <property type="project" value="InterPro"/>
</dbReference>
<dbReference type="InterPro" id="IPR003578">
    <property type="entry name" value="Small_GTPase_Rho"/>
</dbReference>
<dbReference type="GO" id="GO:0005525">
    <property type="term" value="F:GTP binding"/>
    <property type="evidence" value="ECO:0007669"/>
    <property type="project" value="UniProtKB-KW"/>
</dbReference>
<gene>
    <name evidence="6" type="primary">LOC111130298</name>
</gene>
<dbReference type="PROSITE" id="PS51420">
    <property type="entry name" value="RHO"/>
    <property type="match status" value="1"/>
</dbReference>
<reference evidence="6" key="1">
    <citation type="submission" date="2025-08" db="UniProtKB">
        <authorList>
            <consortium name="RefSeq"/>
        </authorList>
    </citation>
    <scope>IDENTIFICATION</scope>
    <source>
        <tissue evidence="6">Whole sample</tissue>
    </source>
</reference>
<dbReference type="FunFam" id="3.40.50.300:FF:002060">
    <property type="entry name" value="Rho family GTPase"/>
    <property type="match status" value="1"/>
</dbReference>
<evidence type="ECO:0000256" key="3">
    <source>
        <dbReference type="ARBA" id="ARBA00023134"/>
    </source>
</evidence>
<keyword evidence="3" id="KW-0342">GTP-binding</keyword>
<evidence type="ECO:0000256" key="2">
    <source>
        <dbReference type="ARBA" id="ARBA00022741"/>
    </source>
</evidence>
<dbReference type="AlphaFoldDB" id="A0A8B8E0Y6"/>
<dbReference type="Pfam" id="PF00071">
    <property type="entry name" value="Ras"/>
    <property type="match status" value="1"/>
</dbReference>